<gene>
    <name evidence="3" type="ORF">DdX_14332</name>
</gene>
<evidence type="ECO:0000256" key="1">
    <source>
        <dbReference type="SAM" id="MobiDB-lite"/>
    </source>
</evidence>
<evidence type="ECO:0000313" key="4">
    <source>
        <dbReference type="Proteomes" id="UP001201812"/>
    </source>
</evidence>
<accession>A0AAD4MXA6</accession>
<keyword evidence="4" id="KW-1185">Reference proteome</keyword>
<dbReference type="Proteomes" id="UP001201812">
    <property type="component" value="Unassembled WGS sequence"/>
</dbReference>
<reference evidence="3" key="1">
    <citation type="submission" date="2022-01" db="EMBL/GenBank/DDBJ databases">
        <title>Genome Sequence Resource for Two Populations of Ditylenchus destructor, the Migratory Endoparasitic Phytonematode.</title>
        <authorList>
            <person name="Zhang H."/>
            <person name="Lin R."/>
            <person name="Xie B."/>
        </authorList>
    </citation>
    <scope>NUCLEOTIDE SEQUENCE</scope>
    <source>
        <strain evidence="3">BazhouSP</strain>
    </source>
</reference>
<dbReference type="EMBL" id="JAKKPZ010000069">
    <property type="protein sequence ID" value="KAI1704335.1"/>
    <property type="molecule type" value="Genomic_DNA"/>
</dbReference>
<name>A0AAD4MXA6_9BILA</name>
<feature type="compositionally biased region" description="Basic residues" evidence="1">
    <location>
        <begin position="52"/>
        <end position="66"/>
    </location>
</feature>
<feature type="region of interest" description="Disordered" evidence="1">
    <location>
        <begin position="26"/>
        <end position="113"/>
    </location>
</feature>
<organism evidence="3 4">
    <name type="scientific">Ditylenchus destructor</name>
    <dbReference type="NCBI Taxonomy" id="166010"/>
    <lineage>
        <taxon>Eukaryota</taxon>
        <taxon>Metazoa</taxon>
        <taxon>Ecdysozoa</taxon>
        <taxon>Nematoda</taxon>
        <taxon>Chromadorea</taxon>
        <taxon>Rhabditida</taxon>
        <taxon>Tylenchina</taxon>
        <taxon>Tylenchomorpha</taxon>
        <taxon>Sphaerularioidea</taxon>
        <taxon>Anguinidae</taxon>
        <taxon>Anguininae</taxon>
        <taxon>Ditylenchus</taxon>
    </lineage>
</organism>
<evidence type="ECO:0000313" key="3">
    <source>
        <dbReference type="EMBL" id="KAI1704335.1"/>
    </source>
</evidence>
<keyword evidence="2" id="KW-0732">Signal</keyword>
<dbReference type="AlphaFoldDB" id="A0AAD4MXA6"/>
<proteinExistence type="predicted"/>
<feature type="signal peptide" evidence="2">
    <location>
        <begin position="1"/>
        <end position="22"/>
    </location>
</feature>
<comment type="caution">
    <text evidence="3">The sequence shown here is derived from an EMBL/GenBank/DDBJ whole genome shotgun (WGS) entry which is preliminary data.</text>
</comment>
<evidence type="ECO:0008006" key="5">
    <source>
        <dbReference type="Google" id="ProtNLM"/>
    </source>
</evidence>
<sequence>MIKSVALLLVLSVILCHFLAEADPPHKPPGDGIVSIRERRGNDDLAPPPPQRRVRRNGKAHPGGRVRRGEVPHAPARSGHKNSALSTPTLDLWTRPTCVGSRPNHQDQSLQSAGAKRMSNGLLKPGFVCLFDISFG</sequence>
<protein>
    <recommendedName>
        <fullName evidence="5">Secreted protein</fullName>
    </recommendedName>
</protein>
<feature type="chain" id="PRO_5042246807" description="Secreted protein" evidence="2">
    <location>
        <begin position="23"/>
        <end position="136"/>
    </location>
</feature>
<evidence type="ECO:0000256" key="2">
    <source>
        <dbReference type="SAM" id="SignalP"/>
    </source>
</evidence>